<keyword evidence="6 7" id="KW-0472">Membrane</keyword>
<keyword evidence="10" id="KW-1185">Reference proteome</keyword>
<evidence type="ECO:0000313" key="10">
    <source>
        <dbReference type="Proteomes" id="UP000037977"/>
    </source>
</evidence>
<dbReference type="InterPro" id="IPR050189">
    <property type="entry name" value="MFS_Efflux_Transporters"/>
</dbReference>
<evidence type="ECO:0000256" key="2">
    <source>
        <dbReference type="ARBA" id="ARBA00022448"/>
    </source>
</evidence>
<evidence type="ECO:0000256" key="5">
    <source>
        <dbReference type="ARBA" id="ARBA00022989"/>
    </source>
</evidence>
<dbReference type="STRING" id="33935.ADM90_09020"/>
<feature type="transmembrane region" description="Helical" evidence="7">
    <location>
        <begin position="70"/>
        <end position="89"/>
    </location>
</feature>
<feature type="transmembrane region" description="Helical" evidence="7">
    <location>
        <begin position="199"/>
        <end position="222"/>
    </location>
</feature>
<evidence type="ECO:0000256" key="1">
    <source>
        <dbReference type="ARBA" id="ARBA00004651"/>
    </source>
</evidence>
<dbReference type="GO" id="GO:0005886">
    <property type="term" value="C:plasma membrane"/>
    <property type="evidence" value="ECO:0007669"/>
    <property type="project" value="UniProtKB-SubCell"/>
</dbReference>
<feature type="transmembrane region" description="Helical" evidence="7">
    <location>
        <begin position="291"/>
        <end position="310"/>
    </location>
</feature>
<dbReference type="InterPro" id="IPR036259">
    <property type="entry name" value="MFS_trans_sf"/>
</dbReference>
<evidence type="ECO:0000256" key="7">
    <source>
        <dbReference type="SAM" id="Phobius"/>
    </source>
</evidence>
<dbReference type="PANTHER" id="PTHR43124:SF10">
    <property type="entry name" value="PURINE EFFLUX PUMP PBUE"/>
    <property type="match status" value="1"/>
</dbReference>
<gene>
    <name evidence="9" type="ORF">ADM90_09020</name>
</gene>
<name>A0A0N0CWS4_9BACI</name>
<feature type="transmembrane region" description="Helical" evidence="7">
    <location>
        <begin position="128"/>
        <end position="150"/>
    </location>
</feature>
<dbReference type="Proteomes" id="UP000037977">
    <property type="component" value="Unassembled WGS sequence"/>
</dbReference>
<dbReference type="PANTHER" id="PTHR43124">
    <property type="entry name" value="PURINE EFFLUX PUMP PBUE"/>
    <property type="match status" value="1"/>
</dbReference>
<dbReference type="EMBL" id="LGCI01000005">
    <property type="protein sequence ID" value="KOY83394.1"/>
    <property type="molecule type" value="Genomic_DNA"/>
</dbReference>
<feature type="transmembrane region" description="Helical" evidence="7">
    <location>
        <begin position="156"/>
        <end position="178"/>
    </location>
</feature>
<feature type="domain" description="Major facilitator superfamily (MFS) profile" evidence="8">
    <location>
        <begin position="4"/>
        <end position="386"/>
    </location>
</feature>
<dbReference type="InterPro" id="IPR020846">
    <property type="entry name" value="MFS_dom"/>
</dbReference>
<feature type="transmembrane region" description="Helical" evidence="7">
    <location>
        <begin position="267"/>
        <end position="285"/>
    </location>
</feature>
<dbReference type="PROSITE" id="PS50850">
    <property type="entry name" value="MFS"/>
    <property type="match status" value="1"/>
</dbReference>
<evidence type="ECO:0000256" key="3">
    <source>
        <dbReference type="ARBA" id="ARBA00022475"/>
    </source>
</evidence>
<accession>A0A0N0CWS4</accession>
<feature type="transmembrane region" description="Helical" evidence="7">
    <location>
        <begin position="95"/>
        <end position="116"/>
    </location>
</feature>
<evidence type="ECO:0000256" key="4">
    <source>
        <dbReference type="ARBA" id="ARBA00022692"/>
    </source>
</evidence>
<feature type="transmembrane region" description="Helical" evidence="7">
    <location>
        <begin position="331"/>
        <end position="351"/>
    </location>
</feature>
<dbReference type="SUPFAM" id="SSF103473">
    <property type="entry name" value="MFS general substrate transporter"/>
    <property type="match status" value="1"/>
</dbReference>
<dbReference type="CDD" id="cd17324">
    <property type="entry name" value="MFS_NepI_like"/>
    <property type="match status" value="1"/>
</dbReference>
<keyword evidence="3" id="KW-1003">Cell membrane</keyword>
<feature type="transmembrane region" description="Helical" evidence="7">
    <location>
        <begin position="7"/>
        <end position="30"/>
    </location>
</feature>
<comment type="caution">
    <text evidence="9">The sequence shown here is derived from an EMBL/GenBank/DDBJ whole genome shotgun (WGS) entry which is preliminary data.</text>
</comment>
<dbReference type="AlphaFoldDB" id="A0A0N0CWS4"/>
<comment type="subcellular location">
    <subcellularLocation>
        <location evidence="1">Cell membrane</location>
        <topology evidence="1">Multi-pass membrane protein</topology>
    </subcellularLocation>
</comment>
<dbReference type="OrthoDB" id="2727100at2"/>
<organism evidence="9 10">
    <name type="scientific">Lysinibacillus macroides</name>
    <dbReference type="NCBI Taxonomy" id="33935"/>
    <lineage>
        <taxon>Bacteria</taxon>
        <taxon>Bacillati</taxon>
        <taxon>Bacillota</taxon>
        <taxon>Bacilli</taxon>
        <taxon>Bacillales</taxon>
        <taxon>Bacillaceae</taxon>
        <taxon>Lysinibacillus</taxon>
    </lineage>
</organism>
<evidence type="ECO:0000259" key="8">
    <source>
        <dbReference type="PROSITE" id="PS50850"/>
    </source>
</evidence>
<dbReference type="GO" id="GO:0022857">
    <property type="term" value="F:transmembrane transporter activity"/>
    <property type="evidence" value="ECO:0007669"/>
    <property type="project" value="InterPro"/>
</dbReference>
<feature type="transmembrane region" description="Helical" evidence="7">
    <location>
        <begin position="234"/>
        <end position="255"/>
    </location>
</feature>
<sequence>MNWRVYILAVTTFAVGLVELIVGGILPNIAEDLHVSLATAGQLITIFALVYAISAPVLLSLTAKVERKRLFLISLLIFTLGNLLTFFSTTFLTVMIARIFTAMSTALVIVLSLTITTRIVAPTHRAKALGLVFMGVSSALVVGVPMGIFITEAFGWRAVFLGISLLSTISMILIALLLERMPIGEIVPLKTQLKSLGNLKILTAQLTTLFMLAGHYVLYAYLTPFLVEAFDMGASWISICYLIFGIASVSGNAIGGWVSDKIGTSKALIVIVSIFALVLFTIPYTTIAFPLFLLFTVLWGALSWALTPPLQSYLIQADPKSSDIQQSLNTAALQIGISIGSAVGGAIFAVTASAMHLASFGALFVLCALGCIIFSIKRAPITQEQTLNYPSAQHHSS</sequence>
<dbReference type="Gene3D" id="1.20.1250.20">
    <property type="entry name" value="MFS general substrate transporter like domains"/>
    <property type="match status" value="2"/>
</dbReference>
<keyword evidence="2" id="KW-0813">Transport</keyword>
<evidence type="ECO:0000313" key="9">
    <source>
        <dbReference type="EMBL" id="KOY83394.1"/>
    </source>
</evidence>
<dbReference type="Pfam" id="PF07690">
    <property type="entry name" value="MFS_1"/>
    <property type="match status" value="1"/>
</dbReference>
<dbReference type="InterPro" id="IPR011701">
    <property type="entry name" value="MFS"/>
</dbReference>
<keyword evidence="4 7" id="KW-0812">Transmembrane</keyword>
<feature type="transmembrane region" description="Helical" evidence="7">
    <location>
        <begin position="357"/>
        <end position="376"/>
    </location>
</feature>
<evidence type="ECO:0000256" key="6">
    <source>
        <dbReference type="ARBA" id="ARBA00023136"/>
    </source>
</evidence>
<protein>
    <submittedName>
        <fullName evidence="9">Major facilitator transporter</fullName>
    </submittedName>
</protein>
<dbReference type="RefSeq" id="WP_053994637.1">
    <property type="nucleotide sequence ID" value="NZ_CP065643.1"/>
</dbReference>
<proteinExistence type="predicted"/>
<dbReference type="PATRIC" id="fig|33935.3.peg.1281"/>
<keyword evidence="5 7" id="KW-1133">Transmembrane helix</keyword>
<reference evidence="9 10" key="1">
    <citation type="submission" date="2015-07" db="EMBL/GenBank/DDBJ databases">
        <title>Genome sequencing project for genomic taxonomy and phylogenomics of Bacillus-like bacteria.</title>
        <authorList>
            <person name="Liu B."/>
            <person name="Wang J."/>
            <person name="Zhu Y."/>
            <person name="Liu G."/>
            <person name="Chen Q."/>
            <person name="Chen Z."/>
            <person name="Che J."/>
            <person name="Ge C."/>
            <person name="Shi H."/>
            <person name="Pan Z."/>
            <person name="Liu X."/>
        </authorList>
    </citation>
    <scope>NUCLEOTIDE SEQUENCE [LARGE SCALE GENOMIC DNA]</scope>
    <source>
        <strain evidence="9 10">DSM 54</strain>
    </source>
</reference>
<feature type="transmembrane region" description="Helical" evidence="7">
    <location>
        <begin position="42"/>
        <end position="63"/>
    </location>
</feature>